<evidence type="ECO:0000313" key="1">
    <source>
        <dbReference type="EMBL" id="KAI3811908.1"/>
    </source>
</evidence>
<gene>
    <name evidence="1" type="ORF">L1987_16604</name>
</gene>
<accession>A0ACB9IWL7</accession>
<comment type="caution">
    <text evidence="1">The sequence shown here is derived from an EMBL/GenBank/DDBJ whole genome shotgun (WGS) entry which is preliminary data.</text>
</comment>
<protein>
    <submittedName>
        <fullName evidence="1">Uncharacterized protein</fullName>
    </submittedName>
</protein>
<reference evidence="1 2" key="2">
    <citation type="journal article" date="2022" name="Mol. Ecol. Resour.">
        <title>The genomes of chicory, endive, great burdock and yacon provide insights into Asteraceae paleo-polyploidization history and plant inulin production.</title>
        <authorList>
            <person name="Fan W."/>
            <person name="Wang S."/>
            <person name="Wang H."/>
            <person name="Wang A."/>
            <person name="Jiang F."/>
            <person name="Liu H."/>
            <person name="Zhao H."/>
            <person name="Xu D."/>
            <person name="Zhang Y."/>
        </authorList>
    </citation>
    <scope>NUCLEOTIDE SEQUENCE [LARGE SCALE GENOMIC DNA]</scope>
    <source>
        <strain evidence="2">cv. Yunnan</strain>
        <tissue evidence="1">Leaves</tissue>
    </source>
</reference>
<dbReference type="EMBL" id="CM042023">
    <property type="protein sequence ID" value="KAI3811908.1"/>
    <property type="molecule type" value="Genomic_DNA"/>
</dbReference>
<keyword evidence="2" id="KW-1185">Reference proteome</keyword>
<name>A0ACB9IWL7_9ASTR</name>
<organism evidence="1 2">
    <name type="scientific">Smallanthus sonchifolius</name>
    <dbReference type="NCBI Taxonomy" id="185202"/>
    <lineage>
        <taxon>Eukaryota</taxon>
        <taxon>Viridiplantae</taxon>
        <taxon>Streptophyta</taxon>
        <taxon>Embryophyta</taxon>
        <taxon>Tracheophyta</taxon>
        <taxon>Spermatophyta</taxon>
        <taxon>Magnoliopsida</taxon>
        <taxon>eudicotyledons</taxon>
        <taxon>Gunneridae</taxon>
        <taxon>Pentapetalae</taxon>
        <taxon>asterids</taxon>
        <taxon>campanulids</taxon>
        <taxon>Asterales</taxon>
        <taxon>Asteraceae</taxon>
        <taxon>Asteroideae</taxon>
        <taxon>Heliantheae alliance</taxon>
        <taxon>Millerieae</taxon>
        <taxon>Smallanthus</taxon>
    </lineage>
</organism>
<proteinExistence type="predicted"/>
<dbReference type="Proteomes" id="UP001056120">
    <property type="component" value="Linkage Group LG06"/>
</dbReference>
<evidence type="ECO:0000313" key="2">
    <source>
        <dbReference type="Proteomes" id="UP001056120"/>
    </source>
</evidence>
<reference evidence="2" key="1">
    <citation type="journal article" date="2022" name="Mol. Ecol. Resour.">
        <title>The genomes of chicory, endive, great burdock and yacon provide insights into Asteraceae palaeo-polyploidization history and plant inulin production.</title>
        <authorList>
            <person name="Fan W."/>
            <person name="Wang S."/>
            <person name="Wang H."/>
            <person name="Wang A."/>
            <person name="Jiang F."/>
            <person name="Liu H."/>
            <person name="Zhao H."/>
            <person name="Xu D."/>
            <person name="Zhang Y."/>
        </authorList>
    </citation>
    <scope>NUCLEOTIDE SEQUENCE [LARGE SCALE GENOMIC DNA]</scope>
    <source>
        <strain evidence="2">cv. Yunnan</strain>
    </source>
</reference>
<sequence length="133" mass="15647">MILKFRQKVYPDKFDDEAENMIKNVKQAFDNGEGCQVYRVLDVQRVTENFHVSVHGLNVFDAQMIFIACAPGNNLPEGYELRKEKRSQGINNINWDFWRMHALEYLESLDPPLDVFIEIGLKKKKLKKQENEK</sequence>